<dbReference type="RefSeq" id="XP_052120213.1">
    <property type="nucleotide sequence ID" value="XM_052264253.1"/>
</dbReference>
<feature type="transmembrane region" description="Helical" evidence="2">
    <location>
        <begin position="57"/>
        <end position="79"/>
    </location>
</feature>
<evidence type="ECO:0000256" key="1">
    <source>
        <dbReference type="SAM" id="MobiDB-lite"/>
    </source>
</evidence>
<feature type="compositionally biased region" description="Low complexity" evidence="1">
    <location>
        <begin position="491"/>
        <end position="528"/>
    </location>
</feature>
<dbReference type="Proteomes" id="UP000504606">
    <property type="component" value="Unplaced"/>
</dbReference>
<proteinExistence type="predicted"/>
<protein>
    <submittedName>
        <fullName evidence="4">Uncharacterized protein LOC127748878</fullName>
    </submittedName>
</protein>
<dbReference type="KEGG" id="foc:127748878"/>
<reference evidence="4" key="1">
    <citation type="submission" date="2025-08" db="UniProtKB">
        <authorList>
            <consortium name="RefSeq"/>
        </authorList>
    </citation>
    <scope>IDENTIFICATION</scope>
    <source>
        <tissue evidence="4">Whole organism</tissue>
    </source>
</reference>
<keyword evidence="2" id="KW-1133">Transmembrane helix</keyword>
<keyword evidence="2" id="KW-0812">Transmembrane</keyword>
<sequence length="576" mass="61279">MAANKLDYSRLLDDEFLNRTPERGRGCAVSRGAAEVLGLQGNLPADDGWSGPSRVTVFLYGAAMAAAVLISIIFALLLVHAHQEGVQRLQTLGMPFAQRLTMDNESLLDTENELPIDADEESILDTSPSPTGDAHDYAEDYNYDDDPHEHDHGEDHDHNVHGAADETEHHIALAGGFEDADEDHDHPQGLHEHVNPGDVVMEDHHIVPAGDPEPPEYVLLLCLPIKGAAQANATNITESTLHLSRAQRDVVHSVVEYVSEAAQCHLIVLQGVGEEAQVNATTQAPVNGTAPKIIGFNTGCGAPEDADDELVGAEADGHFVLTTGRTLPVIRWDAASLFANSPLTSVWRNLRTRRAAGASSSPTSAAASAAGPDLLGVSARVQLLWRYAGLSVDLGASSDKALKALSVFNRSDTTHVYLETTRAVLLAAPQTCNAVVFDLIKAISSDAADGTTQAQAEHYDVADVKVFDDVLNAYCRGNRRHARSVNDTDGTTTTTEASPATAAPSTETPSSTTVTSTSVAATSIARPSTRPRPARARTAFNMLRPGPPVPQTTPEPVDIRVDTTRCRGNLVAISLA</sequence>
<gene>
    <name evidence="4" type="primary">LOC127748878</name>
</gene>
<evidence type="ECO:0000256" key="2">
    <source>
        <dbReference type="SAM" id="Phobius"/>
    </source>
</evidence>
<feature type="region of interest" description="Disordered" evidence="1">
    <location>
        <begin position="120"/>
        <end position="160"/>
    </location>
</feature>
<accession>A0A9C6WXN1</accession>
<keyword evidence="2" id="KW-0472">Membrane</keyword>
<evidence type="ECO:0000313" key="4">
    <source>
        <dbReference type="RefSeq" id="XP_052120213.1"/>
    </source>
</evidence>
<dbReference type="OrthoDB" id="8196844at2759"/>
<organism evidence="3 4">
    <name type="scientific">Frankliniella occidentalis</name>
    <name type="common">Western flower thrips</name>
    <name type="synonym">Euthrips occidentalis</name>
    <dbReference type="NCBI Taxonomy" id="133901"/>
    <lineage>
        <taxon>Eukaryota</taxon>
        <taxon>Metazoa</taxon>
        <taxon>Ecdysozoa</taxon>
        <taxon>Arthropoda</taxon>
        <taxon>Hexapoda</taxon>
        <taxon>Insecta</taxon>
        <taxon>Pterygota</taxon>
        <taxon>Neoptera</taxon>
        <taxon>Paraneoptera</taxon>
        <taxon>Thysanoptera</taxon>
        <taxon>Terebrantia</taxon>
        <taxon>Thripoidea</taxon>
        <taxon>Thripidae</taxon>
        <taxon>Frankliniella</taxon>
    </lineage>
</organism>
<keyword evidence="3" id="KW-1185">Reference proteome</keyword>
<feature type="compositionally biased region" description="Basic and acidic residues" evidence="1">
    <location>
        <begin position="145"/>
        <end position="160"/>
    </location>
</feature>
<evidence type="ECO:0000313" key="3">
    <source>
        <dbReference type="Proteomes" id="UP000504606"/>
    </source>
</evidence>
<feature type="region of interest" description="Disordered" evidence="1">
    <location>
        <begin position="482"/>
        <end position="534"/>
    </location>
</feature>
<name>A0A9C6WXN1_FRAOC</name>
<dbReference type="AlphaFoldDB" id="A0A9C6WXN1"/>
<dbReference type="GeneID" id="127748878"/>